<dbReference type="STRING" id="1715989.NITINOP_1025"/>
<feature type="region of interest" description="Disordered" evidence="1">
    <location>
        <begin position="28"/>
        <end position="49"/>
    </location>
</feature>
<dbReference type="EMBL" id="LN885086">
    <property type="protein sequence ID" value="CUQ66000.1"/>
    <property type="molecule type" value="Genomic_DNA"/>
</dbReference>
<name>A0A0S4KRQ2_9BACT</name>
<accession>A0A0S4KRQ2</accession>
<dbReference type="Proteomes" id="UP000066284">
    <property type="component" value="Chromosome 1"/>
</dbReference>
<gene>
    <name evidence="2" type="ORF">NITINOP_1025</name>
</gene>
<evidence type="ECO:0000313" key="2">
    <source>
        <dbReference type="EMBL" id="CUQ66000.1"/>
    </source>
</evidence>
<evidence type="ECO:0000256" key="1">
    <source>
        <dbReference type="SAM" id="MobiDB-lite"/>
    </source>
</evidence>
<dbReference type="KEGG" id="nio:NITINOP_1025"/>
<proteinExistence type="predicted"/>
<keyword evidence="3" id="KW-1185">Reference proteome</keyword>
<dbReference type="AlphaFoldDB" id="A0A0S4KRQ2"/>
<reference evidence="3" key="1">
    <citation type="submission" date="2015-09" db="EMBL/GenBank/DDBJ databases">
        <authorList>
            <person name="Daims H."/>
        </authorList>
    </citation>
    <scope>NUCLEOTIDE SEQUENCE [LARGE SCALE GENOMIC DNA]</scope>
</reference>
<sequence length="64" mass="7331">MGFRPEEKGIKTKIARYIMPPLRGWDSDLKKKGLRQSGPHARPMEPAWGWDSDLKKKGLRRLGG</sequence>
<evidence type="ECO:0000313" key="3">
    <source>
        <dbReference type="Proteomes" id="UP000066284"/>
    </source>
</evidence>
<organism evidence="2 3">
    <name type="scientific">Candidatus Nitrospira inopinata</name>
    <dbReference type="NCBI Taxonomy" id="1715989"/>
    <lineage>
        <taxon>Bacteria</taxon>
        <taxon>Pseudomonadati</taxon>
        <taxon>Nitrospirota</taxon>
        <taxon>Nitrospiria</taxon>
        <taxon>Nitrospirales</taxon>
        <taxon>Nitrospiraceae</taxon>
        <taxon>Nitrospira</taxon>
    </lineage>
</organism>
<protein>
    <submittedName>
        <fullName evidence="2">Uncharacterized protein</fullName>
    </submittedName>
</protein>